<feature type="chain" id="PRO_5035439894" evidence="1">
    <location>
        <begin position="26"/>
        <end position="259"/>
    </location>
</feature>
<sequence length="259" mass="29178">MFQLAVRMKVFCLFAVFALIVCCQGRQYRPDEIASIARLAPAVGIRAPLSSHVKNLKVNMNDFVDRMMEKARDFMLENGLDPMQLPDTVEKFEVTDLIGIKWQGELDLVKGWLQDLSTIFRTGDVSVVYKDKKMHIEAEIGFKDLVFNYDFTARVMKLSESGMVNGKASDVKIVFKAIADIFTKTIALDDLQISHVGDIDIQFNGLGTIANFIVDKLTEVVIALFKEPILEMVETEVRKTLEDVLANIDIGDIIGGFRY</sequence>
<evidence type="ECO:0000256" key="1">
    <source>
        <dbReference type="SAM" id="SignalP"/>
    </source>
</evidence>
<dbReference type="OrthoDB" id="6419576at2759"/>
<evidence type="ECO:0000313" key="3">
    <source>
        <dbReference type="Proteomes" id="UP000792457"/>
    </source>
</evidence>
<dbReference type="AlphaFoldDB" id="A0A8K0NU28"/>
<name>A0A8K0NU28_LADFU</name>
<dbReference type="EMBL" id="KZ308117">
    <property type="protein sequence ID" value="KAG8221931.1"/>
    <property type="molecule type" value="Genomic_DNA"/>
</dbReference>
<dbReference type="Pfam" id="PF16984">
    <property type="entry name" value="Grp7_allergen"/>
    <property type="match status" value="1"/>
</dbReference>
<reference evidence="2" key="2">
    <citation type="submission" date="2017-10" db="EMBL/GenBank/DDBJ databases">
        <title>Ladona fulva Genome sequencing and assembly.</title>
        <authorList>
            <person name="Murali S."/>
            <person name="Richards S."/>
            <person name="Bandaranaike D."/>
            <person name="Bellair M."/>
            <person name="Blankenburg K."/>
            <person name="Chao H."/>
            <person name="Dinh H."/>
            <person name="Doddapaneni H."/>
            <person name="Dugan-Rocha S."/>
            <person name="Elkadiri S."/>
            <person name="Gnanaolivu R."/>
            <person name="Hernandez B."/>
            <person name="Skinner E."/>
            <person name="Javaid M."/>
            <person name="Lee S."/>
            <person name="Li M."/>
            <person name="Ming W."/>
            <person name="Munidasa M."/>
            <person name="Muniz J."/>
            <person name="Nguyen L."/>
            <person name="Hughes D."/>
            <person name="Osuji N."/>
            <person name="Pu L.-L."/>
            <person name="Puazo M."/>
            <person name="Qu C."/>
            <person name="Quiroz J."/>
            <person name="Raj R."/>
            <person name="Weissenberger G."/>
            <person name="Xin Y."/>
            <person name="Zou X."/>
            <person name="Han Y."/>
            <person name="Worley K."/>
            <person name="Muzny D."/>
            <person name="Gibbs R."/>
        </authorList>
    </citation>
    <scope>NUCLEOTIDE SEQUENCE</scope>
    <source>
        <strain evidence="2">Sampled in the wild</strain>
    </source>
</reference>
<proteinExistence type="predicted"/>
<keyword evidence="3" id="KW-1185">Reference proteome</keyword>
<comment type="caution">
    <text evidence="2">The sequence shown here is derived from an EMBL/GenBank/DDBJ whole genome shotgun (WGS) entry which is preliminary data.</text>
</comment>
<evidence type="ECO:0000313" key="2">
    <source>
        <dbReference type="EMBL" id="KAG8221931.1"/>
    </source>
</evidence>
<reference evidence="2" key="1">
    <citation type="submission" date="2013-04" db="EMBL/GenBank/DDBJ databases">
        <authorList>
            <person name="Qu J."/>
            <person name="Murali S.C."/>
            <person name="Bandaranaike D."/>
            <person name="Bellair M."/>
            <person name="Blankenburg K."/>
            <person name="Chao H."/>
            <person name="Dinh H."/>
            <person name="Doddapaneni H."/>
            <person name="Downs B."/>
            <person name="Dugan-Rocha S."/>
            <person name="Elkadiri S."/>
            <person name="Gnanaolivu R.D."/>
            <person name="Hernandez B."/>
            <person name="Javaid M."/>
            <person name="Jayaseelan J.C."/>
            <person name="Lee S."/>
            <person name="Li M."/>
            <person name="Ming W."/>
            <person name="Munidasa M."/>
            <person name="Muniz J."/>
            <person name="Nguyen L."/>
            <person name="Ongeri F."/>
            <person name="Osuji N."/>
            <person name="Pu L.-L."/>
            <person name="Puazo M."/>
            <person name="Qu C."/>
            <person name="Quiroz J."/>
            <person name="Raj R."/>
            <person name="Weissenberger G."/>
            <person name="Xin Y."/>
            <person name="Zou X."/>
            <person name="Han Y."/>
            <person name="Richards S."/>
            <person name="Worley K."/>
            <person name="Muzny D."/>
            <person name="Gibbs R."/>
        </authorList>
    </citation>
    <scope>NUCLEOTIDE SEQUENCE</scope>
    <source>
        <strain evidence="2">Sampled in the wild</strain>
    </source>
</reference>
<gene>
    <name evidence="2" type="ORF">J437_LFUL002490</name>
</gene>
<dbReference type="InterPro" id="IPR020234">
    <property type="entry name" value="Mite_allergen_group-7"/>
</dbReference>
<feature type="signal peptide" evidence="1">
    <location>
        <begin position="1"/>
        <end position="25"/>
    </location>
</feature>
<keyword evidence="1" id="KW-0732">Signal</keyword>
<dbReference type="Proteomes" id="UP000792457">
    <property type="component" value="Unassembled WGS sequence"/>
</dbReference>
<organism evidence="2 3">
    <name type="scientific">Ladona fulva</name>
    <name type="common">Scarce chaser dragonfly</name>
    <name type="synonym">Libellula fulva</name>
    <dbReference type="NCBI Taxonomy" id="123851"/>
    <lineage>
        <taxon>Eukaryota</taxon>
        <taxon>Metazoa</taxon>
        <taxon>Ecdysozoa</taxon>
        <taxon>Arthropoda</taxon>
        <taxon>Hexapoda</taxon>
        <taxon>Insecta</taxon>
        <taxon>Pterygota</taxon>
        <taxon>Palaeoptera</taxon>
        <taxon>Odonata</taxon>
        <taxon>Epiprocta</taxon>
        <taxon>Anisoptera</taxon>
        <taxon>Libelluloidea</taxon>
        <taxon>Libellulidae</taxon>
        <taxon>Ladona</taxon>
    </lineage>
</organism>
<dbReference type="Gene3D" id="3.15.10.50">
    <property type="match status" value="1"/>
</dbReference>
<protein>
    <submittedName>
        <fullName evidence="2">Uncharacterized protein</fullName>
    </submittedName>
</protein>
<accession>A0A8K0NU28</accession>
<dbReference type="InterPro" id="IPR038602">
    <property type="entry name" value="Mite_allergen_7_sf"/>
</dbReference>